<sequence length="610" mass="67762">MIEQLLAGLETEFVVAHDRGQYSEQGGASSCGLAALNCARVVLGKDKCGLHGVELLHAINRPETFEEVLGLCASWSSSAHLDVEDIYQTPIFHRSLSLVKSEYGHPNLGELTRLLSSLQQTTVTSKSPACAVITRPPEIISCFCIPVDGTEVFIIFDSHPRPNLHPEGAAFICYSLSDGAAKYLSQLLRYDPAILDEDAAWQAQLLGNFSGHIFVSNAVTADDDWINATLEASLQVLHFHAESLHLRSQHSTLKSENSRLRKELAWYRGEGSTFFSSSYARSLHTSSAGPSQQSSYTHPNRNEKADSYAPSTRSSRRVHSTRQHDSLSREDGGSVATYYAHASGTATNARQRGTSSKSGTSPRVDKHVISDAEYAVQLQLLYNEEHLQLLNEREKLNRSTLRIFECGVCLESFSEDFVSEVAKCLHRYCRDCIRRHVSSELDARHFPILCPICKADRHCKEPAGKFNATLARYRTGTHEDHVAVLDNAFVQHIGLSEAEYALYTEMELAPFATRCNQNVNPDGPEHSCDGTNELDHLMDQKGWKYCPGCRTPAEKIEGCNHMACTTPGCNMHFCYLCGSAIICSVNRHEIGEALAAHYRQCRMFDDVPEE</sequence>
<dbReference type="Proteomes" id="UP001148662">
    <property type="component" value="Unassembled WGS sequence"/>
</dbReference>
<name>A0ACC1TCU0_9APHY</name>
<reference evidence="1" key="1">
    <citation type="submission" date="2022-07" db="EMBL/GenBank/DDBJ databases">
        <title>Genome Sequence of Phlebia brevispora.</title>
        <authorList>
            <person name="Buettner E."/>
        </authorList>
    </citation>
    <scope>NUCLEOTIDE SEQUENCE</scope>
    <source>
        <strain evidence="1">MPL23</strain>
    </source>
</reference>
<comment type="caution">
    <text evidence="1">The sequence shown here is derived from an EMBL/GenBank/DDBJ whole genome shotgun (WGS) entry which is preliminary data.</text>
</comment>
<protein>
    <submittedName>
        <fullName evidence="1">Uncharacterized protein</fullName>
    </submittedName>
</protein>
<evidence type="ECO:0000313" key="1">
    <source>
        <dbReference type="EMBL" id="KAJ3558370.1"/>
    </source>
</evidence>
<evidence type="ECO:0000313" key="2">
    <source>
        <dbReference type="Proteomes" id="UP001148662"/>
    </source>
</evidence>
<keyword evidence="2" id="KW-1185">Reference proteome</keyword>
<dbReference type="EMBL" id="JANHOG010000093">
    <property type="protein sequence ID" value="KAJ3558370.1"/>
    <property type="molecule type" value="Genomic_DNA"/>
</dbReference>
<gene>
    <name evidence="1" type="ORF">NM688_g964</name>
</gene>
<proteinExistence type="predicted"/>
<organism evidence="1 2">
    <name type="scientific">Phlebia brevispora</name>
    <dbReference type="NCBI Taxonomy" id="194682"/>
    <lineage>
        <taxon>Eukaryota</taxon>
        <taxon>Fungi</taxon>
        <taxon>Dikarya</taxon>
        <taxon>Basidiomycota</taxon>
        <taxon>Agaricomycotina</taxon>
        <taxon>Agaricomycetes</taxon>
        <taxon>Polyporales</taxon>
        <taxon>Meruliaceae</taxon>
        <taxon>Phlebia</taxon>
    </lineage>
</organism>
<accession>A0ACC1TCU0</accession>